<evidence type="ECO:0000256" key="2">
    <source>
        <dbReference type="ARBA" id="ARBA00007337"/>
    </source>
</evidence>
<evidence type="ECO:0000259" key="6">
    <source>
        <dbReference type="Pfam" id="PF01248"/>
    </source>
</evidence>
<feature type="domain" description="Ribosomal protein eL8/eL30/eS12/Gadd45" evidence="6">
    <location>
        <begin position="71"/>
        <end position="156"/>
    </location>
</feature>
<dbReference type="Proteomes" id="UP000654075">
    <property type="component" value="Unassembled WGS sequence"/>
</dbReference>
<dbReference type="PRINTS" id="PR00881">
    <property type="entry name" value="L7ARS6FAMILY"/>
</dbReference>
<dbReference type="GO" id="GO:0003723">
    <property type="term" value="F:RNA binding"/>
    <property type="evidence" value="ECO:0007669"/>
    <property type="project" value="UniProtKB-UniRule"/>
</dbReference>
<dbReference type="GO" id="GO:0000398">
    <property type="term" value="P:mRNA splicing, via spliceosome"/>
    <property type="evidence" value="ECO:0007669"/>
    <property type="project" value="UniProtKB-UniRule"/>
</dbReference>
<evidence type="ECO:0000256" key="3">
    <source>
        <dbReference type="ARBA" id="ARBA00023242"/>
    </source>
</evidence>
<organism evidence="7 8">
    <name type="scientific">Polarella glacialis</name>
    <name type="common">Dinoflagellate</name>
    <dbReference type="NCBI Taxonomy" id="89957"/>
    <lineage>
        <taxon>Eukaryota</taxon>
        <taxon>Sar</taxon>
        <taxon>Alveolata</taxon>
        <taxon>Dinophyceae</taxon>
        <taxon>Suessiales</taxon>
        <taxon>Suessiaceae</taxon>
        <taxon>Polarella</taxon>
    </lineage>
</organism>
<comment type="function">
    <text evidence="5">Required for ribosome biogenesis. Part of a complex which catalyzes pseudouridylation of rRNA. This involves the isomerization of uridine such that the ribose is subsequently attached to C5, instead of the normal N1. Pseudouridine ('psi') residues may serve to stabilize the conformation of rRNAs.</text>
</comment>
<keyword evidence="8" id="KW-1185">Reference proteome</keyword>
<sequence>SGCSTPGLVHPYFPGAPRVHALWGAAIMGKKDKVVVEEEAAEEEEQEIKKSLYTSPLATPLITDKLLDRALKLLKKGVAEKQTRRGVPECTKAIRKGTKGICFLAGDIYPMDVFAHVPILCEEKGIHYCYVSSRHELGAACQTRRPISIVMVMEPKADATYTKAYEQVLAGIKAIHPYM</sequence>
<protein>
    <recommendedName>
        <fullName evidence="5">H/ACA ribonucleoprotein complex subunit 2</fullName>
    </recommendedName>
    <alternativeName>
        <fullName evidence="5">Nucleolar protein family A member 2</fullName>
    </alternativeName>
</protein>
<dbReference type="SUPFAM" id="SSF55315">
    <property type="entry name" value="L30e-like"/>
    <property type="match status" value="1"/>
</dbReference>
<dbReference type="OMA" id="SHIPAVC"/>
<dbReference type="InterPro" id="IPR018492">
    <property type="entry name" value="Ribosomal_eL8/Nhp2"/>
</dbReference>
<accession>A0A813DMI0</accession>
<comment type="caution">
    <text evidence="7">The sequence shown here is derived from an EMBL/GenBank/DDBJ whole genome shotgun (WGS) entry which is preliminary data.</text>
</comment>
<dbReference type="PRINTS" id="PR00883">
    <property type="entry name" value="NUCLEARHMG"/>
</dbReference>
<dbReference type="EMBL" id="CAJNNV010002182">
    <property type="protein sequence ID" value="CAE8586704.1"/>
    <property type="molecule type" value="Genomic_DNA"/>
</dbReference>
<evidence type="ECO:0000313" key="8">
    <source>
        <dbReference type="Proteomes" id="UP000654075"/>
    </source>
</evidence>
<dbReference type="InterPro" id="IPR002415">
    <property type="entry name" value="H/ACA_rnp_Nhp2-like"/>
</dbReference>
<evidence type="ECO:0000256" key="5">
    <source>
        <dbReference type="RuleBase" id="RU366039"/>
    </source>
</evidence>
<dbReference type="OrthoDB" id="5364946at2759"/>
<dbReference type="AlphaFoldDB" id="A0A813DMI0"/>
<keyword evidence="4 5" id="KW-0687">Ribonucleoprotein</keyword>
<evidence type="ECO:0000256" key="4">
    <source>
        <dbReference type="ARBA" id="ARBA00023274"/>
    </source>
</evidence>
<reference evidence="7" key="1">
    <citation type="submission" date="2021-02" db="EMBL/GenBank/DDBJ databases">
        <authorList>
            <person name="Dougan E. K."/>
            <person name="Rhodes N."/>
            <person name="Thang M."/>
            <person name="Chan C."/>
        </authorList>
    </citation>
    <scope>NUCLEOTIDE SEQUENCE</scope>
</reference>
<dbReference type="InterPro" id="IPR029064">
    <property type="entry name" value="Ribosomal_eL30-like_sf"/>
</dbReference>
<keyword evidence="3 5" id="KW-0539">Nucleus</keyword>
<comment type="similarity">
    <text evidence="2 5">Belongs to the eukaryotic ribosomal protein eL8 family.</text>
</comment>
<feature type="non-terminal residue" evidence="7">
    <location>
        <position position="1"/>
    </location>
</feature>
<evidence type="ECO:0000313" key="7">
    <source>
        <dbReference type="EMBL" id="CAE8586704.1"/>
    </source>
</evidence>
<comment type="function">
    <text evidence="5">Common component of the spliceosome and rRNA processing machinery.</text>
</comment>
<dbReference type="InterPro" id="IPR004038">
    <property type="entry name" value="Ribosomal_eL8/eL30/eS12/Gad45"/>
</dbReference>
<dbReference type="GO" id="GO:0031429">
    <property type="term" value="C:box H/ACA snoRNP complex"/>
    <property type="evidence" value="ECO:0007669"/>
    <property type="project" value="UniProtKB-UniRule"/>
</dbReference>
<dbReference type="GO" id="GO:0031120">
    <property type="term" value="P:snRNA pseudouridine synthesis"/>
    <property type="evidence" value="ECO:0007669"/>
    <property type="project" value="UniProtKB-UniRule"/>
</dbReference>
<keyword evidence="5" id="KW-0694">RNA-binding</keyword>
<evidence type="ECO:0000256" key="1">
    <source>
        <dbReference type="ARBA" id="ARBA00004604"/>
    </source>
</evidence>
<name>A0A813DMI0_POLGL</name>
<comment type="subcellular location">
    <subcellularLocation>
        <location evidence="1 5">Nucleus</location>
        <location evidence="1 5">Nucleolus</location>
    </subcellularLocation>
</comment>
<dbReference type="Pfam" id="PF01248">
    <property type="entry name" value="Ribosomal_L7Ae"/>
    <property type="match status" value="1"/>
</dbReference>
<gene>
    <name evidence="7" type="ORF">PGLA1383_LOCUS5549</name>
</gene>
<dbReference type="Gene3D" id="3.30.1330.30">
    <property type="match status" value="1"/>
</dbReference>
<proteinExistence type="inferred from homology"/>